<name>A0A4R0YYX5_9GAMM</name>
<comment type="similarity">
    <text evidence="5">Belongs to the peptidase S8 family.</text>
</comment>
<dbReference type="PANTHER" id="PTHR42884">
    <property type="entry name" value="PROPROTEIN CONVERTASE SUBTILISIN/KEXIN-RELATED"/>
    <property type="match status" value="1"/>
</dbReference>
<dbReference type="SUPFAM" id="SSF103515">
    <property type="entry name" value="Autotransporter"/>
    <property type="match status" value="1"/>
</dbReference>
<comment type="caution">
    <text evidence="8">The sequence shown here is derived from an EMBL/GenBank/DDBJ whole genome shotgun (WGS) entry which is preliminary data.</text>
</comment>
<dbReference type="Gene3D" id="2.40.128.130">
    <property type="entry name" value="Autotransporter beta-domain"/>
    <property type="match status" value="1"/>
</dbReference>
<evidence type="ECO:0000313" key="9">
    <source>
        <dbReference type="Proteomes" id="UP000291822"/>
    </source>
</evidence>
<keyword evidence="2" id="KW-0732">Signal</keyword>
<dbReference type="InterPro" id="IPR034061">
    <property type="entry name" value="Peptidases_S8_Autotransporter"/>
</dbReference>
<feature type="region of interest" description="Disordered" evidence="6">
    <location>
        <begin position="28"/>
        <end position="49"/>
    </location>
</feature>
<accession>A0A4R0YYX5</accession>
<feature type="active site" description="Charge relay system" evidence="5">
    <location>
        <position position="308"/>
    </location>
</feature>
<dbReference type="InterPro" id="IPR000209">
    <property type="entry name" value="Peptidase_S8/S53_dom"/>
</dbReference>
<dbReference type="SMART" id="SM00869">
    <property type="entry name" value="Autotransporter"/>
    <property type="match status" value="1"/>
</dbReference>
<dbReference type="GO" id="GO:0016485">
    <property type="term" value="P:protein processing"/>
    <property type="evidence" value="ECO:0007669"/>
    <property type="project" value="TreeGrafter"/>
</dbReference>
<dbReference type="InterPro" id="IPR036709">
    <property type="entry name" value="Autotransporte_beta_dom_sf"/>
</dbReference>
<dbReference type="SUPFAM" id="SSF52743">
    <property type="entry name" value="Subtilisin-like"/>
    <property type="match status" value="1"/>
</dbReference>
<dbReference type="Proteomes" id="UP000291822">
    <property type="component" value="Unassembled WGS sequence"/>
</dbReference>
<reference evidence="8 9" key="1">
    <citation type="submission" date="2019-02" db="EMBL/GenBank/DDBJ databases">
        <title>Dyella amyloliquefaciens sp. nov., isolated from forest soil.</title>
        <authorList>
            <person name="Gao Z.-H."/>
            <person name="Qiu L.-H."/>
        </authorList>
    </citation>
    <scope>NUCLEOTIDE SEQUENCE [LARGE SCALE GENOMIC DNA]</scope>
    <source>
        <strain evidence="8 9">KACC 12747</strain>
    </source>
</reference>
<dbReference type="GO" id="GO:0005886">
    <property type="term" value="C:plasma membrane"/>
    <property type="evidence" value="ECO:0007669"/>
    <property type="project" value="TreeGrafter"/>
</dbReference>
<feature type="active site" description="Charge relay system" evidence="5">
    <location>
        <position position="119"/>
    </location>
</feature>
<dbReference type="NCBIfam" id="TIGR02601">
    <property type="entry name" value="autotrns_rpt"/>
    <property type="match status" value="1"/>
</dbReference>
<dbReference type="PROSITE" id="PS51892">
    <property type="entry name" value="SUBTILASE"/>
    <property type="match status" value="1"/>
</dbReference>
<dbReference type="PANTHER" id="PTHR42884:SF14">
    <property type="entry name" value="NEUROENDOCRINE CONVERTASE 1"/>
    <property type="match status" value="1"/>
</dbReference>
<dbReference type="InterPro" id="IPR023827">
    <property type="entry name" value="Peptidase_S8_Asp-AS"/>
</dbReference>
<dbReference type="PROSITE" id="PS51208">
    <property type="entry name" value="AUTOTRANSPORTER"/>
    <property type="match status" value="1"/>
</dbReference>
<dbReference type="Pfam" id="PF12951">
    <property type="entry name" value="PATR"/>
    <property type="match status" value="1"/>
</dbReference>
<keyword evidence="4 5" id="KW-0720">Serine protease</keyword>
<keyword evidence="1 5" id="KW-0645">Protease</keyword>
<feature type="compositionally biased region" description="Pro residues" evidence="6">
    <location>
        <begin position="36"/>
        <end position="45"/>
    </location>
</feature>
<evidence type="ECO:0000256" key="5">
    <source>
        <dbReference type="PROSITE-ProRule" id="PRU01240"/>
    </source>
</evidence>
<protein>
    <submittedName>
        <fullName evidence="8">Autotransporter domain-containing protein</fullName>
    </submittedName>
</protein>
<dbReference type="CDD" id="cd04848">
    <property type="entry name" value="Peptidases_S8_Autotransporter_serine_protease_like"/>
    <property type="match status" value="1"/>
</dbReference>
<proteinExistence type="inferred from homology"/>
<dbReference type="EMBL" id="SJTG01000001">
    <property type="protein sequence ID" value="TCI12609.1"/>
    <property type="molecule type" value="Genomic_DNA"/>
</dbReference>
<dbReference type="InterPro" id="IPR005546">
    <property type="entry name" value="Autotransporte_beta"/>
</dbReference>
<gene>
    <name evidence="8" type="ORF">EZM97_04465</name>
</gene>
<evidence type="ECO:0000256" key="4">
    <source>
        <dbReference type="ARBA" id="ARBA00022825"/>
    </source>
</evidence>
<organism evidence="8 9">
    <name type="scientific">Dyella soli</name>
    <dbReference type="NCBI Taxonomy" id="522319"/>
    <lineage>
        <taxon>Bacteria</taxon>
        <taxon>Pseudomonadati</taxon>
        <taxon>Pseudomonadota</taxon>
        <taxon>Gammaproteobacteria</taxon>
        <taxon>Lysobacterales</taxon>
        <taxon>Rhodanobacteraceae</taxon>
        <taxon>Dyella</taxon>
    </lineage>
</organism>
<sequence length="923" mass="95073">MSICALCRGRWLPVIGLALGLAACGGGGSGGTRPTTSPPSAPVTPPAAAAQQPPIDAQLAITNTYAAHAAGYTGAGVTIGVVDSGIMRNHPMLAGRVIDELIYVDPQTNNTSVDDVVGHGTWVSEVAAGTAFGALPGGIAPAAKLVSARLIDDVAPKDDGSGQGNHASNADPLGAINADFMARGVKIVNNSWGGVYWSATDTATTLSFRNAYYPFVHDWSGLVVFAAGNDSAANPSDAAALPLRVPEVMPGWLTVVAVDSNHPDQLASYSNKCGSMMSSCLAAPGDVIVSSKSDTTTSQNLLWVSGTSFAAPQVSGAAALVWQAYPYFTNDLVRQTLLGTATDLGTPGPDATFGYGLLNVGKAVNGPARFDWGDVTVSFDGTSQWNNAISGAGGLTKQGSGTLLLTQPSTYAGATTVAAGVLSAVSLLGRVSILPGATLSRTATVSNAVDNQGVLVVAGGNTTIQNQYTQYAGGRLALELGYVLHVGVASLLGGDLYVMGAASGYVASSHTSVIQADTGVSGTFNALNLAPGVFLTATLNYGSKEVWLNVSQVQASAVPGMQYTATTLAAAQRVDGAFATLNSTAASAASGSTLQAAASLQQSSGLSMAQQSLHSLAGQLHAASLSMTLQAIDAGSRAVSDRFMALSGGPADSIWSQSLGYRGNLTRNGYDSVGADMAGWMVGRDLHLDSEVVGFSVSQTRGMGRLHASDDWQSQQSVEASGYAGTVSDRWYGFGRVALGSYRQTMHRSLMLGATPMSVGDDGGGSYSLGYGELGAPWRWDVFDLTPYASLQYTQVHDRGFDELGGAGFGLKAGASTSSRWLGGMGLRMSRGWNWRSNRLVLEGHSLWQRAFGMHGEVQDASFQAFDQWAPIGGIGVARRGTVFGGSLRWDGVDGAQLSAGVDEVTGDREHAGVVSMTLALPW</sequence>
<dbReference type="RefSeq" id="WP_131150613.1">
    <property type="nucleotide sequence ID" value="NZ_SJTG01000001.1"/>
</dbReference>
<feature type="active site" description="Charge relay system" evidence="5">
    <location>
        <position position="83"/>
    </location>
</feature>
<dbReference type="InterPro" id="IPR023828">
    <property type="entry name" value="Peptidase_S8_Ser-AS"/>
</dbReference>
<dbReference type="GO" id="GO:0004252">
    <property type="term" value="F:serine-type endopeptidase activity"/>
    <property type="evidence" value="ECO:0007669"/>
    <property type="project" value="UniProtKB-UniRule"/>
</dbReference>
<dbReference type="PROSITE" id="PS00136">
    <property type="entry name" value="SUBTILASE_ASP"/>
    <property type="match status" value="1"/>
</dbReference>
<dbReference type="AlphaFoldDB" id="A0A4R0YYX5"/>
<evidence type="ECO:0000256" key="2">
    <source>
        <dbReference type="ARBA" id="ARBA00022729"/>
    </source>
</evidence>
<dbReference type="Gene3D" id="3.40.50.200">
    <property type="entry name" value="Peptidase S8/S53 domain"/>
    <property type="match status" value="1"/>
</dbReference>
<evidence type="ECO:0000259" key="7">
    <source>
        <dbReference type="PROSITE" id="PS51208"/>
    </source>
</evidence>
<evidence type="ECO:0000313" key="8">
    <source>
        <dbReference type="EMBL" id="TCI12609.1"/>
    </source>
</evidence>
<evidence type="ECO:0000256" key="3">
    <source>
        <dbReference type="ARBA" id="ARBA00022801"/>
    </source>
</evidence>
<keyword evidence="9" id="KW-1185">Reference proteome</keyword>
<dbReference type="Pfam" id="PF00082">
    <property type="entry name" value="Peptidase_S8"/>
    <property type="match status" value="1"/>
</dbReference>
<keyword evidence="3 5" id="KW-0378">Hydrolase</keyword>
<evidence type="ECO:0000256" key="6">
    <source>
        <dbReference type="SAM" id="MobiDB-lite"/>
    </source>
</evidence>
<dbReference type="InterPro" id="IPR036852">
    <property type="entry name" value="Peptidase_S8/S53_dom_sf"/>
</dbReference>
<dbReference type="PROSITE" id="PS00138">
    <property type="entry name" value="SUBTILASE_SER"/>
    <property type="match status" value="1"/>
</dbReference>
<dbReference type="InterPro" id="IPR015500">
    <property type="entry name" value="Peptidase_S8_subtilisin-rel"/>
</dbReference>
<feature type="domain" description="Autotransporter" evidence="7">
    <location>
        <begin position="647"/>
        <end position="923"/>
    </location>
</feature>
<dbReference type="InterPro" id="IPR013425">
    <property type="entry name" value="Autotrns_rpt"/>
</dbReference>
<dbReference type="PRINTS" id="PR00723">
    <property type="entry name" value="SUBTILISIN"/>
</dbReference>
<dbReference type="Pfam" id="PF03797">
    <property type="entry name" value="Autotransporter"/>
    <property type="match status" value="1"/>
</dbReference>
<evidence type="ECO:0000256" key="1">
    <source>
        <dbReference type="ARBA" id="ARBA00022670"/>
    </source>
</evidence>